<gene>
    <name evidence="2" type="ORF">GCM10011312_02610</name>
</gene>
<dbReference type="PROSITE" id="PS51257">
    <property type="entry name" value="PROKAR_LIPOPROTEIN"/>
    <property type="match status" value="1"/>
</dbReference>
<evidence type="ECO:0000313" key="2">
    <source>
        <dbReference type="EMBL" id="GGD81698.1"/>
    </source>
</evidence>
<name>A0A8J2V893_9FLAO</name>
<reference evidence="2" key="2">
    <citation type="submission" date="2020-09" db="EMBL/GenBank/DDBJ databases">
        <authorList>
            <person name="Sun Q."/>
            <person name="Zhou Y."/>
        </authorList>
    </citation>
    <scope>NUCLEOTIDE SEQUENCE</scope>
    <source>
        <strain evidence="2">CGMCC 1.12924</strain>
    </source>
</reference>
<keyword evidence="3" id="KW-1185">Reference proteome</keyword>
<accession>A0A8J2V893</accession>
<feature type="signal peptide" evidence="1">
    <location>
        <begin position="1"/>
        <end position="26"/>
    </location>
</feature>
<organism evidence="2 3">
    <name type="scientific">Planktosalinus lacus</name>
    <dbReference type="NCBI Taxonomy" id="1526573"/>
    <lineage>
        <taxon>Bacteria</taxon>
        <taxon>Pseudomonadati</taxon>
        <taxon>Bacteroidota</taxon>
        <taxon>Flavobacteriia</taxon>
        <taxon>Flavobacteriales</taxon>
        <taxon>Flavobacteriaceae</taxon>
        <taxon>Planktosalinus</taxon>
    </lineage>
</organism>
<evidence type="ECO:0008006" key="4">
    <source>
        <dbReference type="Google" id="ProtNLM"/>
    </source>
</evidence>
<evidence type="ECO:0000313" key="3">
    <source>
        <dbReference type="Proteomes" id="UP000652231"/>
    </source>
</evidence>
<dbReference type="InterPro" id="IPR025366">
    <property type="entry name" value="DUF4270"/>
</dbReference>
<sequence>MIMKQMNSVVKLFGFTILLMTIVSCAEDFSSVGSDIIGDPNFEFDLYENASIKAYSRRAYPVQTNNLPVYQLGIYNDPVFGRSEASILTQVTMNETNPTFGENPEIEKVILDIPYFSTAQGTGDDATYALDSIFGQAPFNLSVYESNYYLRDFDPASGFEEPQKYFSNQGPVFQNFLGQLLFEEAEFIPSNGAVILNPDTDDEERLAPRFRVELGLEAINFFKEKILDQEGTDVLLNNTNFKNHLRGLYFIAEATENEGNLSLLDLTEASIEIIYTKDDQSTGGTSGLIPQDPSMEDDRVEDTFTLSFNGITVNTIENNIPSELESALNNPNQNGEENLYLKGGTGTITIIELFGEDLNNNSVSDELEDLREKKWLINEANITLNVNKSLVNGSPSEPERIFLYDLNNNTVLIDYQLDNITPANNLVNFKTNHLGRLQRDASGNGESYRIRVTNHISNLINKDSTNVKLGLVVSQNVNIRTSQSLQNEIPPGIEYAPTNSVISPEGTVLYGTNSSSPDKSIKLNIYYTEINN</sequence>
<protein>
    <recommendedName>
        <fullName evidence="4">DUF4270 domain-containing protein</fullName>
    </recommendedName>
</protein>
<evidence type="ECO:0000256" key="1">
    <source>
        <dbReference type="SAM" id="SignalP"/>
    </source>
</evidence>
<reference evidence="2" key="1">
    <citation type="journal article" date="2014" name="Int. J. Syst. Evol. Microbiol.">
        <title>Complete genome sequence of Corynebacterium casei LMG S-19264T (=DSM 44701T), isolated from a smear-ripened cheese.</title>
        <authorList>
            <consortium name="US DOE Joint Genome Institute (JGI-PGF)"/>
            <person name="Walter F."/>
            <person name="Albersmeier A."/>
            <person name="Kalinowski J."/>
            <person name="Ruckert C."/>
        </authorList>
    </citation>
    <scope>NUCLEOTIDE SEQUENCE</scope>
    <source>
        <strain evidence="2">CGMCC 1.12924</strain>
    </source>
</reference>
<comment type="caution">
    <text evidence="2">The sequence shown here is derived from an EMBL/GenBank/DDBJ whole genome shotgun (WGS) entry which is preliminary data.</text>
</comment>
<dbReference type="AlphaFoldDB" id="A0A8J2V893"/>
<feature type="chain" id="PRO_5035213140" description="DUF4270 domain-containing protein" evidence="1">
    <location>
        <begin position="27"/>
        <end position="532"/>
    </location>
</feature>
<dbReference type="EMBL" id="BMGK01000001">
    <property type="protein sequence ID" value="GGD81698.1"/>
    <property type="molecule type" value="Genomic_DNA"/>
</dbReference>
<keyword evidence="1" id="KW-0732">Signal</keyword>
<proteinExistence type="predicted"/>
<dbReference type="Proteomes" id="UP000652231">
    <property type="component" value="Unassembled WGS sequence"/>
</dbReference>
<dbReference type="Pfam" id="PF14092">
    <property type="entry name" value="DUF4270"/>
    <property type="match status" value="1"/>
</dbReference>